<protein>
    <submittedName>
        <fullName evidence="1">Uncharacterized protein</fullName>
    </submittedName>
</protein>
<organism evidence="1 2">
    <name type="scientific">Lacimonas salitolerans</name>
    <dbReference type="NCBI Taxonomy" id="1323750"/>
    <lineage>
        <taxon>Bacteria</taxon>
        <taxon>Pseudomonadati</taxon>
        <taxon>Pseudomonadota</taxon>
        <taxon>Alphaproteobacteria</taxon>
        <taxon>Rhodobacterales</taxon>
        <taxon>Paracoccaceae</taxon>
        <taxon>Lacimonas</taxon>
    </lineage>
</organism>
<accession>A0ABW4EM71</accession>
<reference evidence="2" key="1">
    <citation type="journal article" date="2019" name="Int. J. Syst. Evol. Microbiol.">
        <title>The Global Catalogue of Microorganisms (GCM) 10K type strain sequencing project: providing services to taxonomists for standard genome sequencing and annotation.</title>
        <authorList>
            <consortium name="The Broad Institute Genomics Platform"/>
            <consortium name="The Broad Institute Genome Sequencing Center for Infectious Disease"/>
            <person name="Wu L."/>
            <person name="Ma J."/>
        </authorList>
    </citation>
    <scope>NUCLEOTIDE SEQUENCE [LARGE SCALE GENOMIC DNA]</scope>
    <source>
        <strain evidence="2">CGMCC 1.12477</strain>
    </source>
</reference>
<proteinExistence type="predicted"/>
<evidence type="ECO:0000313" key="2">
    <source>
        <dbReference type="Proteomes" id="UP001597186"/>
    </source>
</evidence>
<dbReference type="Proteomes" id="UP001597186">
    <property type="component" value="Unassembled WGS sequence"/>
</dbReference>
<evidence type="ECO:0000313" key="1">
    <source>
        <dbReference type="EMBL" id="MFD1511019.1"/>
    </source>
</evidence>
<comment type="caution">
    <text evidence="1">The sequence shown here is derived from an EMBL/GenBank/DDBJ whole genome shotgun (WGS) entry which is preliminary data.</text>
</comment>
<sequence length="105" mass="11953">MGKAIENVPAMKTASAMAKRRGWDHDVVSAHQMFLVLPSEETRRGYYAEFMFAPDYSACTLTLRLHNEMIVERIGEVQKVILSTNKVAAPARFSLIDEYGHFLLY</sequence>
<dbReference type="RefSeq" id="WP_379917787.1">
    <property type="nucleotide sequence ID" value="NZ_JBHUDD010000151.1"/>
</dbReference>
<dbReference type="EMBL" id="JBHUDD010000151">
    <property type="protein sequence ID" value="MFD1511019.1"/>
    <property type="molecule type" value="Genomic_DNA"/>
</dbReference>
<keyword evidence="2" id="KW-1185">Reference proteome</keyword>
<name>A0ABW4EM71_9RHOB</name>
<gene>
    <name evidence="1" type="ORF">ACFTOW_16680</name>
</gene>